<dbReference type="Pfam" id="PF06094">
    <property type="entry name" value="GGACT"/>
    <property type="match status" value="1"/>
</dbReference>
<dbReference type="CDD" id="cd06661">
    <property type="entry name" value="GGCT_like"/>
    <property type="match status" value="1"/>
</dbReference>
<reference evidence="4" key="1">
    <citation type="submission" date="2021-11" db="EMBL/GenBank/DDBJ databases">
        <authorList>
            <person name="Rodrigo-Torres L."/>
            <person name="Arahal R. D."/>
            <person name="Lucena T."/>
        </authorList>
    </citation>
    <scope>NUCLEOTIDE SEQUENCE</scope>
    <source>
        <strain evidence="4">CECT 7928</strain>
    </source>
</reference>
<evidence type="ECO:0000256" key="2">
    <source>
        <dbReference type="RuleBase" id="RU367036"/>
    </source>
</evidence>
<dbReference type="PANTHER" id="PTHR12510">
    <property type="entry name" value="TROPONIN C-AKIN-1 PROTEIN"/>
    <property type="match status" value="1"/>
</dbReference>
<dbReference type="InterPro" id="IPR009288">
    <property type="entry name" value="AIG2-like_dom"/>
</dbReference>
<dbReference type="InterPro" id="IPR013024">
    <property type="entry name" value="GGCT-like"/>
</dbReference>
<evidence type="ECO:0000259" key="3">
    <source>
        <dbReference type="Pfam" id="PF06094"/>
    </source>
</evidence>
<dbReference type="Proteomes" id="UP000838748">
    <property type="component" value="Unassembled WGS sequence"/>
</dbReference>
<comment type="similarity">
    <text evidence="1 2">Belongs to the gamma-glutamylcyclotransferase family.</text>
</comment>
<comment type="caution">
    <text evidence="4">The sequence shown here is derived from an EMBL/GenBank/DDBJ whole genome shotgun (WGS) entry which is preliminary data.</text>
</comment>
<feature type="domain" description="Gamma-glutamylcyclotransferase AIG2-like" evidence="3">
    <location>
        <begin position="5"/>
        <end position="113"/>
    </location>
</feature>
<proteinExistence type="inferred from homology"/>
<keyword evidence="5" id="KW-1185">Reference proteome</keyword>
<dbReference type="InterPro" id="IPR036568">
    <property type="entry name" value="GGCT-like_sf"/>
</dbReference>
<evidence type="ECO:0000313" key="4">
    <source>
        <dbReference type="EMBL" id="CAH0541608.1"/>
    </source>
</evidence>
<sequence length="122" mass="14170">MKHLVFVYGTLRKGEYNHHYISRAEFIGVFTTLANYSMYDLGEYPAILTKGGTAIIGEVYAVSEQELKLLDKLESVPLEYRREKIETPYGEAWLYLYQDEALSEGKIVSGDWCNRYKKSRNQ</sequence>
<dbReference type="InterPro" id="IPR039126">
    <property type="entry name" value="GGACT"/>
</dbReference>
<dbReference type="RefSeq" id="WP_237363134.1">
    <property type="nucleotide sequence ID" value="NZ_CAKLDM010000002.1"/>
</dbReference>
<accession>A0ABM9A9A6</accession>
<dbReference type="SUPFAM" id="SSF110857">
    <property type="entry name" value="Gamma-glutamyl cyclotransferase-like"/>
    <property type="match status" value="1"/>
</dbReference>
<dbReference type="EMBL" id="CAKLDM010000002">
    <property type="protein sequence ID" value="CAH0541608.1"/>
    <property type="molecule type" value="Genomic_DNA"/>
</dbReference>
<gene>
    <name evidence="4" type="primary">ytfP</name>
    <name evidence="4" type="ORF">VMF7928_03673</name>
</gene>
<dbReference type="PANTHER" id="PTHR12510:SF4">
    <property type="entry name" value="GAMMA-GLUTAMYLAMINECYCLOTRANSFERASE"/>
    <property type="match status" value="1"/>
</dbReference>
<dbReference type="Gene3D" id="3.10.490.10">
    <property type="entry name" value="Gamma-glutamyl cyclotransferase-like"/>
    <property type="match status" value="1"/>
</dbReference>
<evidence type="ECO:0000313" key="5">
    <source>
        <dbReference type="Proteomes" id="UP000838748"/>
    </source>
</evidence>
<organism evidence="4 5">
    <name type="scientific">Vibrio marisflavi CECT 7928</name>
    <dbReference type="NCBI Taxonomy" id="634439"/>
    <lineage>
        <taxon>Bacteria</taxon>
        <taxon>Pseudomonadati</taxon>
        <taxon>Pseudomonadota</taxon>
        <taxon>Gammaproteobacteria</taxon>
        <taxon>Vibrionales</taxon>
        <taxon>Vibrionaceae</taxon>
        <taxon>Vibrio</taxon>
    </lineage>
</organism>
<evidence type="ECO:0000256" key="1">
    <source>
        <dbReference type="ARBA" id="ARBA00008861"/>
    </source>
</evidence>
<name>A0ABM9A9A6_9VIBR</name>
<protein>
    <recommendedName>
        <fullName evidence="2">Gamma-glutamylcyclotransferase family protein</fullName>
    </recommendedName>
</protein>